<feature type="binding site" evidence="7">
    <location>
        <position position="18"/>
    </location>
    <ligand>
        <name>ATP</name>
        <dbReference type="ChEBI" id="CHEBI:30616"/>
    </ligand>
</feature>
<dbReference type="PANTHER" id="PTHR10196:SF69">
    <property type="entry name" value="GLYCEROL KINASE"/>
    <property type="match status" value="1"/>
</dbReference>
<keyword evidence="3 7" id="KW-0547">Nucleotide-binding</keyword>
<keyword evidence="6 7" id="KW-0067">ATP-binding</keyword>
<dbReference type="InterPro" id="IPR018484">
    <property type="entry name" value="FGGY_N"/>
</dbReference>
<feature type="binding site" evidence="7">
    <location>
        <position position="321"/>
    </location>
    <ligand>
        <name>ADP</name>
        <dbReference type="ChEBI" id="CHEBI:456216"/>
    </ligand>
</feature>
<feature type="binding site" evidence="7">
    <location>
        <position position="255"/>
    </location>
    <ligand>
        <name>glycerol</name>
        <dbReference type="ChEBI" id="CHEBI:17754"/>
    </ligand>
</feature>
<dbReference type="Gene3D" id="3.30.420.40">
    <property type="match status" value="2"/>
</dbReference>
<dbReference type="InterPro" id="IPR005999">
    <property type="entry name" value="Glycerol_kin"/>
</dbReference>
<organism evidence="11 12">
    <name type="scientific">Nocardioides imazamoxiresistens</name>
    <dbReference type="NCBI Taxonomy" id="3231893"/>
    <lineage>
        <taxon>Bacteria</taxon>
        <taxon>Bacillati</taxon>
        <taxon>Actinomycetota</taxon>
        <taxon>Actinomycetes</taxon>
        <taxon>Propionibacteriales</taxon>
        <taxon>Nocardioidaceae</taxon>
        <taxon>Nocardioides</taxon>
    </lineage>
</organism>
<feature type="binding site" evidence="7">
    <location>
        <position position="88"/>
    </location>
    <ligand>
        <name>glycerol</name>
        <dbReference type="ChEBI" id="CHEBI:17754"/>
    </ligand>
</feature>
<dbReference type="InterPro" id="IPR018483">
    <property type="entry name" value="Carb_kinase_FGGY_CS"/>
</dbReference>
<dbReference type="Proteomes" id="UP001268542">
    <property type="component" value="Unassembled WGS sequence"/>
</dbReference>
<evidence type="ECO:0000256" key="8">
    <source>
        <dbReference type="RuleBase" id="RU003733"/>
    </source>
</evidence>
<evidence type="ECO:0000256" key="7">
    <source>
        <dbReference type="HAMAP-Rule" id="MF_00186"/>
    </source>
</evidence>
<evidence type="ECO:0000256" key="2">
    <source>
        <dbReference type="ARBA" id="ARBA00022679"/>
    </source>
</evidence>
<feature type="binding site" evidence="7">
    <location>
        <position position="88"/>
    </location>
    <ligand>
        <name>sn-glycerol 3-phosphate</name>
        <dbReference type="ChEBI" id="CHEBI:57597"/>
    </ligand>
</feature>
<keyword evidence="4 7" id="KW-0418">Kinase</keyword>
<feature type="domain" description="Carbohydrate kinase FGGY C-terminal" evidence="10">
    <location>
        <begin position="272"/>
        <end position="461"/>
    </location>
</feature>
<feature type="binding site" evidence="7">
    <location>
        <position position="277"/>
    </location>
    <ligand>
        <name>ADP</name>
        <dbReference type="ChEBI" id="CHEBI:456216"/>
    </ligand>
</feature>
<name>A0ABU3PSR4_9ACTN</name>
<evidence type="ECO:0000259" key="9">
    <source>
        <dbReference type="Pfam" id="PF00370"/>
    </source>
</evidence>
<reference evidence="11 12" key="1">
    <citation type="submission" date="2023-08" db="EMBL/GenBank/DDBJ databases">
        <title>Nocardioides seae sp. nov., a bacterium isolated from a soil.</title>
        <authorList>
            <person name="Wang X."/>
        </authorList>
    </citation>
    <scope>NUCLEOTIDE SEQUENCE [LARGE SCALE GENOMIC DNA]</scope>
    <source>
        <strain evidence="11 12">YZH12</strain>
    </source>
</reference>
<protein>
    <recommendedName>
        <fullName evidence="7">Glycerol kinase</fullName>
        <ecNumber evidence="7">2.7.1.30</ecNumber>
    </recommendedName>
    <alternativeName>
        <fullName evidence="7">ATP:glycerol 3-phosphotransferase</fullName>
    </alternativeName>
    <alternativeName>
        <fullName evidence="7">Glycerokinase</fullName>
        <shortName evidence="7">GK</shortName>
    </alternativeName>
</protein>
<keyword evidence="2 7" id="KW-0808">Transferase</keyword>
<sequence>MTETRAGAEFVGAIDQGTTSTRFMIFDHDGNEVARHQLEHEQVLPQAGWVEHNPVEIWERTSAVVQTALGKARLGVDDLVALGITNQRETTVVWNRRTGRPYYNAIVWQDTRTDRIATALERDGHGDLIRHRAGLPPAPYFAGGKIKWILENVDGVREAAEAGDAIFGTTDTWVLWNMTGGRDGGVHVTDVTNASRTMLMDLETLDWDDELLAVFDIPRQMLPEIRSSSVSDPYGLTRASGPFAGELPITGILGDQQAATVGQVCFAPGEAKNTYGTGNFMLINTGTEIVRSESGLITTPAYRFGDEPCVYALEGSIAVTGSAVQWLRDQLGIISGAAQSESLARQVEDNGGVYFVPAFSGLFAPYWRSDARGAIVGLSRYNTNAHLARATLEAICYQSRDVVEAMEKDSGVRLEVLRVDGGVTANELCMQIQADVLGVPVSRPVVAETTALGAAYAAGLAVGFWRDTDELRENWNESQRWEPGWDDDKRAEGYAGWKKAVDRTLDWVDVD</sequence>
<evidence type="ECO:0000256" key="6">
    <source>
        <dbReference type="ARBA" id="ARBA00022840"/>
    </source>
</evidence>
<feature type="domain" description="Carbohydrate kinase FGGY N-terminal" evidence="9">
    <location>
        <begin position="12"/>
        <end position="262"/>
    </location>
</feature>
<evidence type="ECO:0000313" key="12">
    <source>
        <dbReference type="Proteomes" id="UP001268542"/>
    </source>
</evidence>
<evidence type="ECO:0000256" key="5">
    <source>
        <dbReference type="ARBA" id="ARBA00022798"/>
    </source>
</evidence>
<feature type="binding site" evidence="7">
    <location>
        <position position="19"/>
    </location>
    <ligand>
        <name>ATP</name>
        <dbReference type="ChEBI" id="CHEBI:30616"/>
    </ligand>
</feature>
<comment type="caution">
    <text evidence="11">The sequence shown here is derived from an EMBL/GenBank/DDBJ whole genome shotgun (WGS) entry which is preliminary data.</text>
</comment>
<comment type="catalytic activity">
    <reaction evidence="7">
        <text>glycerol + ATP = sn-glycerol 3-phosphate + ADP + H(+)</text>
        <dbReference type="Rhea" id="RHEA:21644"/>
        <dbReference type="ChEBI" id="CHEBI:15378"/>
        <dbReference type="ChEBI" id="CHEBI:17754"/>
        <dbReference type="ChEBI" id="CHEBI:30616"/>
        <dbReference type="ChEBI" id="CHEBI:57597"/>
        <dbReference type="ChEBI" id="CHEBI:456216"/>
        <dbReference type="EC" id="2.7.1.30"/>
    </reaction>
</comment>
<feature type="binding site" evidence="7">
    <location>
        <position position="255"/>
    </location>
    <ligand>
        <name>sn-glycerol 3-phosphate</name>
        <dbReference type="ChEBI" id="CHEBI:57597"/>
    </ligand>
</feature>
<feature type="binding site" evidence="7">
    <location>
        <position position="256"/>
    </location>
    <ligand>
        <name>glycerol</name>
        <dbReference type="ChEBI" id="CHEBI:17754"/>
    </ligand>
</feature>
<evidence type="ECO:0000256" key="4">
    <source>
        <dbReference type="ARBA" id="ARBA00022777"/>
    </source>
</evidence>
<dbReference type="InterPro" id="IPR043129">
    <property type="entry name" value="ATPase_NBD"/>
</dbReference>
<dbReference type="NCBIfam" id="NF000756">
    <property type="entry name" value="PRK00047.1"/>
    <property type="match status" value="1"/>
</dbReference>
<gene>
    <name evidence="7 11" type="primary">glpK</name>
    <name evidence="11" type="ORF">RDV89_04285</name>
</gene>
<feature type="binding site" evidence="7">
    <location>
        <position position="18"/>
    </location>
    <ligand>
        <name>ADP</name>
        <dbReference type="ChEBI" id="CHEBI:456216"/>
    </ligand>
</feature>
<comment type="function">
    <text evidence="7">Key enzyme in the regulation of glycerol uptake and metabolism. Catalyzes the phosphorylation of glycerol to yield sn-glycerol 3-phosphate.</text>
</comment>
<dbReference type="Pfam" id="PF02782">
    <property type="entry name" value="FGGY_C"/>
    <property type="match status" value="1"/>
</dbReference>
<feature type="binding site" evidence="7">
    <location>
        <position position="89"/>
    </location>
    <ligand>
        <name>glycerol</name>
        <dbReference type="ChEBI" id="CHEBI:17754"/>
    </ligand>
</feature>
<feature type="binding site" evidence="7">
    <location>
        <position position="277"/>
    </location>
    <ligand>
        <name>ATP</name>
        <dbReference type="ChEBI" id="CHEBI:30616"/>
    </ligand>
</feature>
<dbReference type="RefSeq" id="WP_315731627.1">
    <property type="nucleotide sequence ID" value="NZ_JAVYII010000002.1"/>
</dbReference>
<feature type="binding site" evidence="7">
    <location>
        <position position="140"/>
    </location>
    <ligand>
        <name>sn-glycerol 3-phosphate</name>
        <dbReference type="ChEBI" id="CHEBI:57597"/>
    </ligand>
</feature>
<dbReference type="Pfam" id="PF00370">
    <property type="entry name" value="FGGY_N"/>
    <property type="match status" value="1"/>
</dbReference>
<dbReference type="CDD" id="cd07769">
    <property type="entry name" value="ASKHA_NBD_FGGY_GK"/>
    <property type="match status" value="1"/>
</dbReference>
<dbReference type="HAMAP" id="MF_00186">
    <property type="entry name" value="Glycerol_kin"/>
    <property type="match status" value="1"/>
</dbReference>
<dbReference type="EMBL" id="JAVYII010000002">
    <property type="protein sequence ID" value="MDT9592270.1"/>
    <property type="molecule type" value="Genomic_DNA"/>
</dbReference>
<dbReference type="SUPFAM" id="SSF53067">
    <property type="entry name" value="Actin-like ATPase domain"/>
    <property type="match status" value="2"/>
</dbReference>
<dbReference type="PIRSF" id="PIRSF000538">
    <property type="entry name" value="GlpK"/>
    <property type="match status" value="1"/>
</dbReference>
<feature type="binding site" evidence="7">
    <location>
        <position position="18"/>
    </location>
    <ligand>
        <name>sn-glycerol 3-phosphate</name>
        <dbReference type="ChEBI" id="CHEBI:57597"/>
    </ligand>
</feature>
<dbReference type="InterPro" id="IPR000577">
    <property type="entry name" value="Carb_kinase_FGGY"/>
</dbReference>
<comment type="similarity">
    <text evidence="1 7 8">Belongs to the FGGY kinase family.</text>
</comment>
<feature type="binding site" evidence="7">
    <location>
        <position position="22"/>
    </location>
    <ligand>
        <name>ADP</name>
        <dbReference type="ChEBI" id="CHEBI:456216"/>
    </ligand>
</feature>
<dbReference type="PANTHER" id="PTHR10196">
    <property type="entry name" value="SUGAR KINASE"/>
    <property type="match status" value="1"/>
</dbReference>
<dbReference type="PROSITE" id="PS00445">
    <property type="entry name" value="FGGY_KINASES_2"/>
    <property type="match status" value="1"/>
</dbReference>
<evidence type="ECO:0000256" key="1">
    <source>
        <dbReference type="ARBA" id="ARBA00009156"/>
    </source>
</evidence>
<evidence type="ECO:0000259" key="10">
    <source>
        <dbReference type="Pfam" id="PF02782"/>
    </source>
</evidence>
<evidence type="ECO:0000313" key="11">
    <source>
        <dbReference type="EMBL" id="MDT9592270.1"/>
    </source>
</evidence>
<feature type="binding site" evidence="7">
    <location>
        <position position="325"/>
    </location>
    <ligand>
        <name>ATP</name>
        <dbReference type="ChEBI" id="CHEBI:30616"/>
    </ligand>
</feature>
<feature type="binding site" evidence="7">
    <location>
        <position position="20"/>
    </location>
    <ligand>
        <name>ATP</name>
        <dbReference type="ChEBI" id="CHEBI:30616"/>
    </ligand>
</feature>
<comment type="pathway">
    <text evidence="7">Polyol metabolism; glycerol degradation via glycerol kinase pathway; sn-glycerol 3-phosphate from glycerol: step 1/1.</text>
</comment>
<keyword evidence="12" id="KW-1185">Reference proteome</keyword>
<feature type="binding site" evidence="7">
    <location>
        <position position="422"/>
    </location>
    <ligand>
        <name>ATP</name>
        <dbReference type="ChEBI" id="CHEBI:30616"/>
    </ligand>
</feature>
<feature type="binding site" evidence="7">
    <location>
        <position position="422"/>
    </location>
    <ligand>
        <name>ADP</name>
        <dbReference type="ChEBI" id="CHEBI:456216"/>
    </ligand>
</feature>
<dbReference type="InterPro" id="IPR018485">
    <property type="entry name" value="FGGY_C"/>
</dbReference>
<feature type="binding site" evidence="7">
    <location>
        <position position="140"/>
    </location>
    <ligand>
        <name>glycerol</name>
        <dbReference type="ChEBI" id="CHEBI:17754"/>
    </ligand>
</feature>
<evidence type="ECO:0000256" key="3">
    <source>
        <dbReference type="ARBA" id="ARBA00022741"/>
    </source>
</evidence>
<feature type="binding site" evidence="7">
    <location>
        <position position="89"/>
    </location>
    <ligand>
        <name>sn-glycerol 3-phosphate</name>
        <dbReference type="ChEBI" id="CHEBI:57597"/>
    </ligand>
</feature>
<dbReference type="EC" id="2.7.1.30" evidence="7"/>
<comment type="activity regulation">
    <text evidence="7">Inhibited by fructose 1,6-bisphosphate (FBP).</text>
</comment>
<feature type="binding site" evidence="7">
    <location>
        <position position="321"/>
    </location>
    <ligand>
        <name>ATP</name>
        <dbReference type="ChEBI" id="CHEBI:30616"/>
    </ligand>
</feature>
<dbReference type="NCBIfam" id="TIGR01311">
    <property type="entry name" value="glycerol_kin"/>
    <property type="match status" value="1"/>
</dbReference>
<dbReference type="GO" id="GO:0004370">
    <property type="term" value="F:glycerol kinase activity"/>
    <property type="evidence" value="ECO:0007669"/>
    <property type="project" value="UniProtKB-EC"/>
</dbReference>
<keyword evidence="5 7" id="KW-0319">Glycerol metabolism</keyword>
<feature type="binding site" evidence="7">
    <location>
        <position position="426"/>
    </location>
    <ligand>
        <name>ADP</name>
        <dbReference type="ChEBI" id="CHEBI:456216"/>
    </ligand>
</feature>
<proteinExistence type="inferred from homology"/>
<accession>A0ABU3PSR4</accession>